<keyword evidence="1 4" id="KW-0963">Cytoplasm</keyword>
<evidence type="ECO:0000256" key="1">
    <source>
        <dbReference type="ARBA" id="ARBA00022490"/>
    </source>
</evidence>
<dbReference type="GO" id="GO:0003743">
    <property type="term" value="F:translation initiation factor activity"/>
    <property type="evidence" value="ECO:0007669"/>
    <property type="project" value="UniProtKB-UniRule"/>
</dbReference>
<comment type="similarity">
    <text evidence="4">Belongs to the eIF-3 subunit J family.</text>
</comment>
<evidence type="ECO:0000256" key="2">
    <source>
        <dbReference type="ARBA" id="ARBA00022540"/>
    </source>
</evidence>
<evidence type="ECO:0000313" key="6">
    <source>
        <dbReference type="EMBL" id="KAK3768059.1"/>
    </source>
</evidence>
<keyword evidence="2 4" id="KW-0396">Initiation factor</keyword>
<dbReference type="GO" id="GO:0016282">
    <property type="term" value="C:eukaryotic 43S preinitiation complex"/>
    <property type="evidence" value="ECO:0007669"/>
    <property type="project" value="UniProtKB-UniRule"/>
</dbReference>
<name>A0AAE1DET5_9GAST</name>
<feature type="compositionally biased region" description="Basic and acidic residues" evidence="5">
    <location>
        <begin position="63"/>
        <end position="93"/>
    </location>
</feature>
<keyword evidence="3 4" id="KW-0648">Protein biosynthesis</keyword>
<dbReference type="PANTHER" id="PTHR21681">
    <property type="entry name" value="EUKARYOTIC TRANSLATION INITIATION FACTOR 3 SUBUNIT J"/>
    <property type="match status" value="1"/>
</dbReference>
<feature type="compositionally biased region" description="Acidic residues" evidence="5">
    <location>
        <begin position="23"/>
        <end position="41"/>
    </location>
</feature>
<keyword evidence="7" id="KW-1185">Reference proteome</keyword>
<dbReference type="Pfam" id="PF08597">
    <property type="entry name" value="eIF3_subunit"/>
    <property type="match status" value="1"/>
</dbReference>
<dbReference type="AlphaFoldDB" id="A0AAE1DET5"/>
<dbReference type="PANTHER" id="PTHR21681:SF0">
    <property type="entry name" value="EUKARYOTIC TRANSLATION INITIATION FACTOR 3 SUBUNIT J"/>
    <property type="match status" value="1"/>
</dbReference>
<comment type="subunit">
    <text evidence="4">Component of the eukaryotic translation initiation factor 3 (eIF-3) complex.</text>
</comment>
<reference evidence="6" key="1">
    <citation type="journal article" date="2023" name="G3 (Bethesda)">
        <title>A reference genome for the long-term kleptoplast-retaining sea slug Elysia crispata morphotype clarki.</title>
        <authorList>
            <person name="Eastman K.E."/>
            <person name="Pendleton A.L."/>
            <person name="Shaikh M.A."/>
            <person name="Suttiyut T."/>
            <person name="Ogas R."/>
            <person name="Tomko P."/>
            <person name="Gavelis G."/>
            <person name="Widhalm J.R."/>
            <person name="Wisecaver J.H."/>
        </authorList>
    </citation>
    <scope>NUCLEOTIDE SEQUENCE</scope>
    <source>
        <strain evidence="6">ECLA1</strain>
    </source>
</reference>
<proteinExistence type="inferred from homology"/>
<dbReference type="EMBL" id="JAWDGP010004075">
    <property type="protein sequence ID" value="KAK3768059.1"/>
    <property type="molecule type" value="Genomic_DNA"/>
</dbReference>
<feature type="region of interest" description="Disordered" evidence="5">
    <location>
        <begin position="1"/>
        <end position="93"/>
    </location>
</feature>
<dbReference type="InterPro" id="IPR023194">
    <property type="entry name" value="eIF3-like_dom_sf"/>
</dbReference>
<comment type="caution">
    <text evidence="6">The sequence shown here is derived from an EMBL/GenBank/DDBJ whole genome shotgun (WGS) entry which is preliminary data.</text>
</comment>
<evidence type="ECO:0000313" key="7">
    <source>
        <dbReference type="Proteomes" id="UP001283361"/>
    </source>
</evidence>
<gene>
    <name evidence="6" type="ORF">RRG08_045877</name>
</gene>
<dbReference type="GO" id="GO:0033290">
    <property type="term" value="C:eukaryotic 48S preinitiation complex"/>
    <property type="evidence" value="ECO:0007669"/>
    <property type="project" value="UniProtKB-UniRule"/>
</dbReference>
<comment type="function">
    <text evidence="4">Component of the eukaryotic translation initiation factor 3 (eIF-3) complex, which is involved in protein synthesis of a specialized repertoire of mRNAs and, together with other initiation factors, stimulates binding of mRNA and methionyl-tRNAi to the 40S ribosome. The eIF-3 complex specifically targets and initiates translation of a subset of mRNAs involved in cell proliferation.</text>
</comment>
<sequence length="238" mass="27307">MDDWENADFEPSAPVQPVTDKWEGEDEDDDVKDNWEDDDEEEKKAESETKSSGTAYQRPKKKPLAERIAEKSKAKQAEEEKKEEQQKELTPEEKLAERIRLQKIQEEADLNIAKGLFGVREGQGIDKMYPETEEEFEQFEEALKTKITFFEGSKLYPAFAAKLIHEISLTLPADDIKKIGIALNSLYHEKERQRKEQVKSQKKKKAGKINIKMGKADDLGLADEAGAYYEDDGDDDFI</sequence>
<accession>A0AAE1DET5</accession>
<dbReference type="InterPro" id="IPR013906">
    <property type="entry name" value="eIF3j"/>
</dbReference>
<evidence type="ECO:0000256" key="5">
    <source>
        <dbReference type="SAM" id="MobiDB-lite"/>
    </source>
</evidence>
<dbReference type="GO" id="GO:0005852">
    <property type="term" value="C:eukaryotic translation initiation factor 3 complex"/>
    <property type="evidence" value="ECO:0007669"/>
    <property type="project" value="UniProtKB-UniRule"/>
</dbReference>
<dbReference type="HAMAP" id="MF_03009">
    <property type="entry name" value="eIF3j"/>
    <property type="match status" value="1"/>
</dbReference>
<organism evidence="6 7">
    <name type="scientific">Elysia crispata</name>
    <name type="common">lettuce slug</name>
    <dbReference type="NCBI Taxonomy" id="231223"/>
    <lineage>
        <taxon>Eukaryota</taxon>
        <taxon>Metazoa</taxon>
        <taxon>Spiralia</taxon>
        <taxon>Lophotrochozoa</taxon>
        <taxon>Mollusca</taxon>
        <taxon>Gastropoda</taxon>
        <taxon>Heterobranchia</taxon>
        <taxon>Euthyneura</taxon>
        <taxon>Panpulmonata</taxon>
        <taxon>Sacoglossa</taxon>
        <taxon>Placobranchoidea</taxon>
        <taxon>Plakobranchidae</taxon>
        <taxon>Elysia</taxon>
    </lineage>
</organism>
<dbReference type="GO" id="GO:0001732">
    <property type="term" value="P:formation of cytoplasmic translation initiation complex"/>
    <property type="evidence" value="ECO:0007669"/>
    <property type="project" value="UniProtKB-UniRule"/>
</dbReference>
<protein>
    <recommendedName>
        <fullName evidence="4">Eukaryotic translation initiation factor 3 subunit J</fullName>
        <shortName evidence="4">eIF3j</shortName>
    </recommendedName>
</protein>
<evidence type="ECO:0000256" key="3">
    <source>
        <dbReference type="ARBA" id="ARBA00022917"/>
    </source>
</evidence>
<dbReference type="Gene3D" id="1.10.246.60">
    <property type="entry name" value="Eukaryotic translation initiation factor 3 like domains"/>
    <property type="match status" value="1"/>
</dbReference>
<comment type="subcellular location">
    <subcellularLocation>
        <location evidence="4">Cytoplasm</location>
    </subcellularLocation>
</comment>
<evidence type="ECO:0000256" key="4">
    <source>
        <dbReference type="HAMAP-Rule" id="MF_03009"/>
    </source>
</evidence>
<dbReference type="Proteomes" id="UP001283361">
    <property type="component" value="Unassembled WGS sequence"/>
</dbReference>